<sequence>MNNTSPPAGRKIRRRKIWACNECRRRKIQCDRDRPVCGGCRKVGQPANCQYFDTPDTSHTIASRGHIPVSSFIPDSVRHEVAVQPSIVEKGPAMDPSRDFAVLERRLSLLESRTASVSVANKDFTLPVEETDPRVVHSEHALHGDCNYTVLHGRAFRTKFHGGTFPGTLAQCIPGLSHFTTDAFAAFPVLEDIRQAVSRAQQPVFAAPRAGLRASRAELIALLDDRGRIESDIHQYLTNHDHVYHILHSPTFDREYAQMWLDIEAADVRQIILILLMVAIVRYSSSPEGGGTEPWQQATAIIDLCEDILQGSVQKYDTALDFQITFLLLLGRQLSGKWFKRTWVNAGNTLRIWMCAGLHRNVDALHSKPTAITRELRARLWAAAAEFELQAAFEHGMSGHTWPEQSDIALPLNIPDIALEQDVPPKDHPEYTATTFLATSSKSLQLRYQLNSVLNGASRTLTPSQANAYTDEFYRLVDTLNQNDGLQAKSIHALLSVNLLQYLLALHVRQLQNSTSAMEQRTSRVTLVDTASKMLRHHRIALNGGSQLIEAMYGDHVRIALSVCYCYLTTNPRSDCIITTTIETRSFEVMQALVSLMENKVKHSQGSRHHFWLIAASLGLMQASKDSTQKMLYMEGAVKRFAKPYEKLLQEQRMSAQLHGHSGHLIDPEAIDYTAFGTPTQLDLSIDEWFYRCQVLDKRGQAEDRMVEPQANLYRDNDIVMVRPCDRCNKSNEYEDGGMHGICTGDCPESKHLKDDEPKMKSCPVSWLRPPPTSSRPQTDGQEGLCTYLQRPHRLFFGSACTWPCLLAPGQGSVGYIGPPNSGSNIFIDVANNRTTFSSAISYAVVSTSRIGDPTFDTVYGSQMQFQLTVSSAKNKMYKHTLLWSASVFFIVAAQATVASDLSHTRLGYSVKGTVRPFAGASGGYSEGVPIAPSLSHTQFFTTPLHHNMVSYSKRDRCQTEKGVSWSQSLANQSKQSCGKRASSPTSSGLSEGYSMSTPSGISHPSQSQTQPSQPFSQPVILQQNNTFITIKINDDSDDALFVSGGSGDDPSRSIFDSDEFGDVGGVDNEGDQWVEEEEEGLEEEATRERAEMEEEVDSVDFLARWRVFCGKVRVGSIENTEEDSRDLDLKCLFQWVREQVQELSPVPYSVASFTATVYFTGQTKDTR</sequence>
<keyword evidence="2" id="KW-1185">Reference proteome</keyword>
<evidence type="ECO:0000313" key="1">
    <source>
        <dbReference type="EMBL" id="KAF2632359.1"/>
    </source>
</evidence>
<proteinExistence type="predicted"/>
<dbReference type="Proteomes" id="UP000799754">
    <property type="component" value="Unassembled WGS sequence"/>
</dbReference>
<name>A0ACB6SE88_9PLEO</name>
<dbReference type="EMBL" id="MU006703">
    <property type="protein sequence ID" value="KAF2632359.1"/>
    <property type="molecule type" value="Genomic_DNA"/>
</dbReference>
<gene>
    <name evidence="1" type="ORF">BU25DRAFT_445424</name>
</gene>
<accession>A0ACB6SE88</accession>
<reference evidence="1" key="1">
    <citation type="journal article" date="2020" name="Stud. Mycol.">
        <title>101 Dothideomycetes genomes: a test case for predicting lifestyles and emergence of pathogens.</title>
        <authorList>
            <person name="Haridas S."/>
            <person name="Albert R."/>
            <person name="Binder M."/>
            <person name="Bloem J."/>
            <person name="Labutti K."/>
            <person name="Salamov A."/>
            <person name="Andreopoulos B."/>
            <person name="Baker S."/>
            <person name="Barry K."/>
            <person name="Bills G."/>
            <person name="Bluhm B."/>
            <person name="Cannon C."/>
            <person name="Castanera R."/>
            <person name="Culley D."/>
            <person name="Daum C."/>
            <person name="Ezra D."/>
            <person name="Gonzalez J."/>
            <person name="Henrissat B."/>
            <person name="Kuo A."/>
            <person name="Liang C."/>
            <person name="Lipzen A."/>
            <person name="Lutzoni F."/>
            <person name="Magnuson J."/>
            <person name="Mondo S."/>
            <person name="Nolan M."/>
            <person name="Ohm R."/>
            <person name="Pangilinan J."/>
            <person name="Park H.-J."/>
            <person name="Ramirez L."/>
            <person name="Alfaro M."/>
            <person name="Sun H."/>
            <person name="Tritt A."/>
            <person name="Yoshinaga Y."/>
            <person name="Zwiers L.-H."/>
            <person name="Turgeon B."/>
            <person name="Goodwin S."/>
            <person name="Spatafora J."/>
            <person name="Crous P."/>
            <person name="Grigoriev I."/>
        </authorList>
    </citation>
    <scope>NUCLEOTIDE SEQUENCE</scope>
    <source>
        <strain evidence="1">CBS 525.71</strain>
    </source>
</reference>
<protein>
    <submittedName>
        <fullName evidence="1">Uncharacterized protein</fullName>
    </submittedName>
</protein>
<organism evidence="1 2">
    <name type="scientific">Macroventuria anomochaeta</name>
    <dbReference type="NCBI Taxonomy" id="301207"/>
    <lineage>
        <taxon>Eukaryota</taxon>
        <taxon>Fungi</taxon>
        <taxon>Dikarya</taxon>
        <taxon>Ascomycota</taxon>
        <taxon>Pezizomycotina</taxon>
        <taxon>Dothideomycetes</taxon>
        <taxon>Pleosporomycetidae</taxon>
        <taxon>Pleosporales</taxon>
        <taxon>Pleosporineae</taxon>
        <taxon>Didymellaceae</taxon>
        <taxon>Macroventuria</taxon>
    </lineage>
</organism>
<comment type="caution">
    <text evidence="1">The sequence shown here is derived from an EMBL/GenBank/DDBJ whole genome shotgun (WGS) entry which is preliminary data.</text>
</comment>
<evidence type="ECO:0000313" key="2">
    <source>
        <dbReference type="Proteomes" id="UP000799754"/>
    </source>
</evidence>